<name>A0A2U1KCX9_ARTAN</name>
<gene>
    <name evidence="2" type="ORF">CTI12_AA617790</name>
</gene>
<sequence length="133" mass="14193">MGLELVREIYVTRRERTPKDNASVRSGVTIPKVKLQSLMRVTNSISALQPSFKKLCGPFSTRKPSLPRPTQLLFPDPGGSGHDDAKSVASVKSEALNTKHSVQELMGPAKSAKAETKDSGLSSNNGGSANETS</sequence>
<feature type="compositionally biased region" description="Low complexity" evidence="1">
    <location>
        <begin position="119"/>
        <end position="133"/>
    </location>
</feature>
<dbReference type="Proteomes" id="UP000245207">
    <property type="component" value="Unassembled WGS sequence"/>
</dbReference>
<feature type="region of interest" description="Disordered" evidence="1">
    <location>
        <begin position="59"/>
        <end position="133"/>
    </location>
</feature>
<proteinExistence type="predicted"/>
<protein>
    <submittedName>
        <fullName evidence="2">Uncharacterized protein</fullName>
    </submittedName>
</protein>
<dbReference type="AlphaFoldDB" id="A0A2U1KCX9"/>
<reference evidence="2 3" key="1">
    <citation type="journal article" date="2018" name="Mol. Plant">
        <title>The genome of Artemisia annua provides insight into the evolution of Asteraceae family and artemisinin biosynthesis.</title>
        <authorList>
            <person name="Shen Q."/>
            <person name="Zhang L."/>
            <person name="Liao Z."/>
            <person name="Wang S."/>
            <person name="Yan T."/>
            <person name="Shi P."/>
            <person name="Liu M."/>
            <person name="Fu X."/>
            <person name="Pan Q."/>
            <person name="Wang Y."/>
            <person name="Lv Z."/>
            <person name="Lu X."/>
            <person name="Zhang F."/>
            <person name="Jiang W."/>
            <person name="Ma Y."/>
            <person name="Chen M."/>
            <person name="Hao X."/>
            <person name="Li L."/>
            <person name="Tang Y."/>
            <person name="Lv G."/>
            <person name="Zhou Y."/>
            <person name="Sun X."/>
            <person name="Brodelius P.E."/>
            <person name="Rose J.K.C."/>
            <person name="Tang K."/>
        </authorList>
    </citation>
    <scope>NUCLEOTIDE SEQUENCE [LARGE SCALE GENOMIC DNA]</scope>
    <source>
        <strain evidence="3">cv. Huhao1</strain>
        <tissue evidence="2">Leaf</tissue>
    </source>
</reference>
<keyword evidence="3" id="KW-1185">Reference proteome</keyword>
<evidence type="ECO:0000313" key="3">
    <source>
        <dbReference type="Proteomes" id="UP000245207"/>
    </source>
</evidence>
<organism evidence="2 3">
    <name type="scientific">Artemisia annua</name>
    <name type="common">Sweet wormwood</name>
    <dbReference type="NCBI Taxonomy" id="35608"/>
    <lineage>
        <taxon>Eukaryota</taxon>
        <taxon>Viridiplantae</taxon>
        <taxon>Streptophyta</taxon>
        <taxon>Embryophyta</taxon>
        <taxon>Tracheophyta</taxon>
        <taxon>Spermatophyta</taxon>
        <taxon>Magnoliopsida</taxon>
        <taxon>eudicotyledons</taxon>
        <taxon>Gunneridae</taxon>
        <taxon>Pentapetalae</taxon>
        <taxon>asterids</taxon>
        <taxon>campanulids</taxon>
        <taxon>Asterales</taxon>
        <taxon>Asteraceae</taxon>
        <taxon>Asteroideae</taxon>
        <taxon>Anthemideae</taxon>
        <taxon>Artemisiinae</taxon>
        <taxon>Artemisia</taxon>
    </lineage>
</organism>
<dbReference type="EMBL" id="PKPP01022191">
    <property type="protein sequence ID" value="PWA34571.1"/>
    <property type="molecule type" value="Genomic_DNA"/>
</dbReference>
<evidence type="ECO:0000256" key="1">
    <source>
        <dbReference type="SAM" id="MobiDB-lite"/>
    </source>
</evidence>
<accession>A0A2U1KCX9</accession>
<evidence type="ECO:0000313" key="2">
    <source>
        <dbReference type="EMBL" id="PWA34571.1"/>
    </source>
</evidence>
<comment type="caution">
    <text evidence="2">The sequence shown here is derived from an EMBL/GenBank/DDBJ whole genome shotgun (WGS) entry which is preliminary data.</text>
</comment>